<keyword evidence="1" id="KW-0175">Coiled coil</keyword>
<feature type="non-terminal residue" evidence="2">
    <location>
        <position position="1"/>
    </location>
</feature>
<feature type="non-terminal residue" evidence="2">
    <location>
        <position position="133"/>
    </location>
</feature>
<proteinExistence type="predicted"/>
<feature type="coiled-coil region" evidence="1">
    <location>
        <begin position="2"/>
        <end position="33"/>
    </location>
</feature>
<dbReference type="EMBL" id="JAABFR010001351">
    <property type="protein sequence ID" value="MBD4337812.1"/>
    <property type="molecule type" value="Genomic_DNA"/>
</dbReference>
<evidence type="ECO:0000256" key="1">
    <source>
        <dbReference type="SAM" id="Coils"/>
    </source>
</evidence>
<comment type="caution">
    <text evidence="2">The sequence shown here is derived from an EMBL/GenBank/DDBJ whole genome shotgun (WGS) entry which is preliminary data.</text>
</comment>
<organism evidence="2 3">
    <name type="scientific">Xanthomonas citri pv. citri</name>
    <dbReference type="NCBI Taxonomy" id="611301"/>
    <lineage>
        <taxon>Bacteria</taxon>
        <taxon>Pseudomonadati</taxon>
        <taxon>Pseudomonadota</taxon>
        <taxon>Gammaproteobacteria</taxon>
        <taxon>Lysobacterales</taxon>
        <taxon>Lysobacteraceae</taxon>
        <taxon>Xanthomonas</taxon>
    </lineage>
</organism>
<evidence type="ECO:0000313" key="3">
    <source>
        <dbReference type="Proteomes" id="UP000653002"/>
    </source>
</evidence>
<accession>A0A8I0L937</accession>
<dbReference type="Proteomes" id="UP000653002">
    <property type="component" value="Unassembled WGS sequence"/>
</dbReference>
<reference evidence="2" key="1">
    <citation type="submission" date="2020-01" db="EMBL/GenBank/DDBJ databases">
        <authorList>
            <person name="Richard D."/>
        </authorList>
    </citation>
    <scope>NUCLEOTIDE SEQUENCE</scope>
    <source>
        <strain evidence="2">JP541</strain>
    </source>
</reference>
<protein>
    <submittedName>
        <fullName evidence="2">Uncharacterized protein</fullName>
    </submittedName>
</protein>
<name>A0A8I0L937_XANCI</name>
<evidence type="ECO:0000313" key="2">
    <source>
        <dbReference type="EMBL" id="MBD4337812.1"/>
    </source>
</evidence>
<sequence length="133" mass="14817">LKTQAGTDKTELLEKLEQEKQERIAADKDLDNRKVDKREGYSLTKNDFTDILKAKLDGIEEHANYITKVSQLINDAGYQTEADLQAAIEKIIGEAPEVLDTLKEIADALGNDPNFATTITKKLAAITEQLNQE</sequence>
<gene>
    <name evidence="2" type="ORF">GUH15_17480</name>
</gene>
<dbReference type="AlphaFoldDB" id="A0A8I0L937"/>